<keyword evidence="1 4" id="KW-0349">Heme</keyword>
<dbReference type="PANTHER" id="PTHR10720:SF0">
    <property type="entry name" value="HEME OXYGENASE"/>
    <property type="match status" value="1"/>
</dbReference>
<feature type="binding site" evidence="4">
    <location>
        <position position="134"/>
    </location>
    <ligand>
        <name>heme b</name>
        <dbReference type="ChEBI" id="CHEBI:60344"/>
    </ligand>
</feature>
<dbReference type="InterPro" id="IPR016053">
    <property type="entry name" value="Haem_Oase-like"/>
</dbReference>
<dbReference type="InterPro" id="IPR016084">
    <property type="entry name" value="Haem_Oase-like_multi-hlx"/>
</dbReference>
<evidence type="ECO:0000256" key="4">
    <source>
        <dbReference type="PIRSR" id="PIRSR000343-1"/>
    </source>
</evidence>
<dbReference type="PRINTS" id="PR00088">
    <property type="entry name" value="HAEMOXYGNASE"/>
</dbReference>
<evidence type="ECO:0000313" key="7">
    <source>
        <dbReference type="EMBL" id="CAD8927862.1"/>
    </source>
</evidence>
<gene>
    <name evidence="7" type="ORF">POKL1161_LOCUS215</name>
</gene>
<dbReference type="PIRSF" id="PIRSF000343">
    <property type="entry name" value="Haem_Oase"/>
    <property type="match status" value="1"/>
</dbReference>
<proteinExistence type="predicted"/>
<dbReference type="PANTHER" id="PTHR10720">
    <property type="entry name" value="HEME OXYGENASE"/>
    <property type="match status" value="1"/>
</dbReference>
<dbReference type="GO" id="GO:0046872">
    <property type="term" value="F:metal ion binding"/>
    <property type="evidence" value="ECO:0007669"/>
    <property type="project" value="UniProtKB-KW"/>
</dbReference>
<name>A0A7S1CUH2_9CHLO</name>
<accession>A0A7S1CUH2</accession>
<organism evidence="7">
    <name type="scientific">Picochlorum oklahomense</name>
    <dbReference type="NCBI Taxonomy" id="249345"/>
    <lineage>
        <taxon>Eukaryota</taxon>
        <taxon>Viridiplantae</taxon>
        <taxon>Chlorophyta</taxon>
        <taxon>core chlorophytes</taxon>
        <taxon>Trebouxiophyceae</taxon>
        <taxon>Trebouxiophyceae incertae sedis</taxon>
        <taxon>Picochlorum</taxon>
    </lineage>
</organism>
<protein>
    <recommendedName>
        <fullName evidence="8">Heme oxygenase</fullName>
    </recommendedName>
</protein>
<dbReference type="InterPro" id="IPR002051">
    <property type="entry name" value="Haem_Oase"/>
</dbReference>
<feature type="region of interest" description="Disordered" evidence="6">
    <location>
        <begin position="1"/>
        <end position="25"/>
    </location>
</feature>
<evidence type="ECO:0000256" key="6">
    <source>
        <dbReference type="SAM" id="MobiDB-lite"/>
    </source>
</evidence>
<dbReference type="GO" id="GO:0006788">
    <property type="term" value="P:heme oxidation"/>
    <property type="evidence" value="ECO:0007669"/>
    <property type="project" value="InterPro"/>
</dbReference>
<evidence type="ECO:0000256" key="1">
    <source>
        <dbReference type="ARBA" id="ARBA00022617"/>
    </source>
</evidence>
<evidence type="ECO:0000256" key="2">
    <source>
        <dbReference type="ARBA" id="ARBA00022723"/>
    </source>
</evidence>
<reference evidence="7" key="1">
    <citation type="submission" date="2021-01" db="EMBL/GenBank/DDBJ databases">
        <authorList>
            <person name="Corre E."/>
            <person name="Pelletier E."/>
            <person name="Niang G."/>
            <person name="Scheremetjew M."/>
            <person name="Finn R."/>
            <person name="Kale V."/>
            <person name="Holt S."/>
            <person name="Cochrane G."/>
            <person name="Meng A."/>
            <person name="Brown T."/>
            <person name="Cohen L."/>
        </authorList>
    </citation>
    <scope>NUCLEOTIDE SEQUENCE</scope>
    <source>
        <strain evidence="7">CCMP2329</strain>
    </source>
</reference>
<dbReference type="GO" id="GO:0004392">
    <property type="term" value="F:heme oxygenase (decyclizing) activity"/>
    <property type="evidence" value="ECO:0007669"/>
    <property type="project" value="InterPro"/>
</dbReference>
<dbReference type="EMBL" id="HBFV01000337">
    <property type="protein sequence ID" value="CAD8927862.1"/>
    <property type="molecule type" value="Transcribed_RNA"/>
</dbReference>
<dbReference type="Gene3D" id="1.20.910.10">
    <property type="entry name" value="Heme oxygenase-like"/>
    <property type="match status" value="1"/>
</dbReference>
<feature type="binding site" evidence="4">
    <location>
        <position position="16"/>
    </location>
    <ligand>
        <name>heme b</name>
        <dbReference type="ChEBI" id="CHEBI:60344"/>
    </ligand>
</feature>
<dbReference type="AlphaFoldDB" id="A0A7S1CUH2"/>
<evidence type="ECO:0008006" key="8">
    <source>
        <dbReference type="Google" id="ProtNLM"/>
    </source>
</evidence>
<evidence type="ECO:0000256" key="3">
    <source>
        <dbReference type="ARBA" id="ARBA00023004"/>
    </source>
</evidence>
<dbReference type="CDD" id="cd19165">
    <property type="entry name" value="HemeO"/>
    <property type="match status" value="1"/>
</dbReference>
<keyword evidence="3 5" id="KW-0408">Iron</keyword>
<dbReference type="SUPFAM" id="SSF48613">
    <property type="entry name" value="Heme oxygenase-like"/>
    <property type="match status" value="1"/>
</dbReference>
<feature type="compositionally biased region" description="Polar residues" evidence="6">
    <location>
        <begin position="1"/>
        <end position="10"/>
    </location>
</feature>
<keyword evidence="2 5" id="KW-0479">Metal-binding</keyword>
<dbReference type="Pfam" id="PF01126">
    <property type="entry name" value="Heme_oxygenase"/>
    <property type="match status" value="1"/>
</dbReference>
<sequence length="217" mass="25104">MADNSETAETLSARLKQGTKEQHDRASRVKIMGKIMSRNVSRAEYEQLLFTYYQMYTVLEKAIRDHCENESIKNVYSSKLERVDSIKLDLEYFVGKEWESDERLNTVSPAVEQFQAHIQDLAAKQPSLLLAHFYVRYLGDLAGGQIISTKIQRRFEMADLNGLNFYTFKDIPNVRGHVKQIKEGIDKVVDPTLIEDIVNEVKVSFEMQYDILVELTE</sequence>
<evidence type="ECO:0000256" key="5">
    <source>
        <dbReference type="PIRSR" id="PIRSR000343-2"/>
    </source>
</evidence>
<feature type="binding site" description="axial binding residue" evidence="5">
    <location>
        <position position="23"/>
    </location>
    <ligand>
        <name>heme b</name>
        <dbReference type="ChEBI" id="CHEBI:60344"/>
    </ligand>
    <ligandPart>
        <name>Fe</name>
        <dbReference type="ChEBI" id="CHEBI:18248"/>
    </ligandPart>
</feature>